<dbReference type="Proteomes" id="UP000807353">
    <property type="component" value="Unassembled WGS sequence"/>
</dbReference>
<dbReference type="AlphaFoldDB" id="A0A9P5XTN0"/>
<dbReference type="EMBL" id="MU150369">
    <property type="protein sequence ID" value="KAF9457487.1"/>
    <property type="molecule type" value="Genomic_DNA"/>
</dbReference>
<sequence>MCGPTCTYMMPYHVPPSYRPPVPGSSSSDEKPKVVIIEEIKPAKSTKRSTGPAWLLPAKKSLRNKLDKTLKGVVGKTEVRIVPS</sequence>
<reference evidence="1" key="1">
    <citation type="submission" date="2020-11" db="EMBL/GenBank/DDBJ databases">
        <authorList>
            <consortium name="DOE Joint Genome Institute"/>
            <person name="Ahrendt S."/>
            <person name="Riley R."/>
            <person name="Andreopoulos W."/>
            <person name="Labutti K."/>
            <person name="Pangilinan J."/>
            <person name="Ruiz-Duenas F.J."/>
            <person name="Barrasa J.M."/>
            <person name="Sanchez-Garcia M."/>
            <person name="Camarero S."/>
            <person name="Miyauchi S."/>
            <person name="Serrano A."/>
            <person name="Linde D."/>
            <person name="Babiker R."/>
            <person name="Drula E."/>
            <person name="Ayuso-Fernandez I."/>
            <person name="Pacheco R."/>
            <person name="Padilla G."/>
            <person name="Ferreira P."/>
            <person name="Barriuso J."/>
            <person name="Kellner H."/>
            <person name="Castanera R."/>
            <person name="Alfaro M."/>
            <person name="Ramirez L."/>
            <person name="Pisabarro A.G."/>
            <person name="Kuo A."/>
            <person name="Tritt A."/>
            <person name="Lipzen A."/>
            <person name="He G."/>
            <person name="Yan M."/>
            <person name="Ng V."/>
            <person name="Cullen D."/>
            <person name="Martin F."/>
            <person name="Rosso M.-N."/>
            <person name="Henrissat B."/>
            <person name="Hibbett D."/>
            <person name="Martinez A.T."/>
            <person name="Grigoriev I.V."/>
        </authorList>
    </citation>
    <scope>NUCLEOTIDE SEQUENCE</scope>
    <source>
        <strain evidence="1">CBS 247.69</strain>
    </source>
</reference>
<accession>A0A9P5XTN0</accession>
<comment type="caution">
    <text evidence="1">The sequence shown here is derived from an EMBL/GenBank/DDBJ whole genome shotgun (WGS) entry which is preliminary data.</text>
</comment>
<proteinExistence type="predicted"/>
<keyword evidence="2" id="KW-1185">Reference proteome</keyword>
<evidence type="ECO:0000313" key="2">
    <source>
        <dbReference type="Proteomes" id="UP000807353"/>
    </source>
</evidence>
<gene>
    <name evidence="1" type="ORF">BDZ94DRAFT_1272993</name>
</gene>
<evidence type="ECO:0000313" key="1">
    <source>
        <dbReference type="EMBL" id="KAF9457487.1"/>
    </source>
</evidence>
<organism evidence="1 2">
    <name type="scientific">Collybia nuda</name>
    <dbReference type="NCBI Taxonomy" id="64659"/>
    <lineage>
        <taxon>Eukaryota</taxon>
        <taxon>Fungi</taxon>
        <taxon>Dikarya</taxon>
        <taxon>Basidiomycota</taxon>
        <taxon>Agaricomycotina</taxon>
        <taxon>Agaricomycetes</taxon>
        <taxon>Agaricomycetidae</taxon>
        <taxon>Agaricales</taxon>
        <taxon>Tricholomatineae</taxon>
        <taxon>Clitocybaceae</taxon>
        <taxon>Collybia</taxon>
    </lineage>
</organism>
<protein>
    <submittedName>
        <fullName evidence="1">Uncharacterized protein</fullName>
    </submittedName>
</protein>
<name>A0A9P5XTN0_9AGAR</name>